<proteinExistence type="predicted"/>
<protein>
    <submittedName>
        <fullName evidence="1">Unannotated protein</fullName>
    </submittedName>
</protein>
<dbReference type="EMBL" id="CAEZZB010000100">
    <property type="protein sequence ID" value="CAB4750233.1"/>
    <property type="molecule type" value="Genomic_DNA"/>
</dbReference>
<name>A0A6J6TUV7_9ZZZZ</name>
<accession>A0A6J6TUV7</accession>
<organism evidence="1">
    <name type="scientific">freshwater metagenome</name>
    <dbReference type="NCBI Taxonomy" id="449393"/>
    <lineage>
        <taxon>unclassified sequences</taxon>
        <taxon>metagenomes</taxon>
        <taxon>ecological metagenomes</taxon>
    </lineage>
</organism>
<evidence type="ECO:0000313" key="1">
    <source>
        <dbReference type="EMBL" id="CAB4750233.1"/>
    </source>
</evidence>
<reference evidence="1" key="1">
    <citation type="submission" date="2020-05" db="EMBL/GenBank/DDBJ databases">
        <authorList>
            <person name="Chiriac C."/>
            <person name="Salcher M."/>
            <person name="Ghai R."/>
            <person name="Kavagutti S V."/>
        </authorList>
    </citation>
    <scope>NUCLEOTIDE SEQUENCE</scope>
</reference>
<dbReference type="AlphaFoldDB" id="A0A6J6TUV7"/>
<sequence length="122" mass="12599">MRCSIPLVPGIAQGRARVSGLRKYGRKSSCVSANSTDKSGNVATSGIFQGSEPLAMYPSESKNTGTRYVVAIRTASIAIVKQSLGVDAAITAAGDSPFRPNITCSKSACSVLVGRPVDGPPR</sequence>
<gene>
    <name evidence="1" type="ORF">UFOPK2816_00788</name>
</gene>